<sequence>MKISIRSLGSVLYKKTKRKYHTNIGITANPTINGINIAISS</sequence>
<comment type="caution">
    <text evidence="1">The sequence shown here is derived from an EMBL/GenBank/DDBJ whole genome shotgun (WGS) entry which is preliminary data.</text>
</comment>
<gene>
    <name evidence="1" type="ORF">ACFSCX_13315</name>
</gene>
<evidence type="ECO:0000313" key="2">
    <source>
        <dbReference type="Proteomes" id="UP001597214"/>
    </source>
</evidence>
<evidence type="ECO:0000313" key="1">
    <source>
        <dbReference type="EMBL" id="MFD1737533.1"/>
    </source>
</evidence>
<reference evidence="2" key="1">
    <citation type="journal article" date="2019" name="Int. J. Syst. Evol. Microbiol.">
        <title>The Global Catalogue of Microorganisms (GCM) 10K type strain sequencing project: providing services to taxonomists for standard genome sequencing and annotation.</title>
        <authorList>
            <consortium name="The Broad Institute Genomics Platform"/>
            <consortium name="The Broad Institute Genome Sequencing Center for Infectious Disease"/>
            <person name="Wu L."/>
            <person name="Ma J."/>
        </authorList>
    </citation>
    <scope>NUCLEOTIDE SEQUENCE [LARGE SCALE GENOMIC DNA]</scope>
    <source>
        <strain evidence="2">CCUG 49339</strain>
    </source>
</reference>
<protein>
    <submittedName>
        <fullName evidence="1">Uncharacterized protein</fullName>
    </submittedName>
</protein>
<proteinExistence type="predicted"/>
<dbReference type="EMBL" id="JBHUEM010000020">
    <property type="protein sequence ID" value="MFD1737533.1"/>
    <property type="molecule type" value="Genomic_DNA"/>
</dbReference>
<dbReference type="Proteomes" id="UP001597214">
    <property type="component" value="Unassembled WGS sequence"/>
</dbReference>
<name>A0ABW4LTW9_9BACI</name>
<organism evidence="1 2">
    <name type="scientific">Bacillus salitolerans</name>
    <dbReference type="NCBI Taxonomy" id="1437434"/>
    <lineage>
        <taxon>Bacteria</taxon>
        <taxon>Bacillati</taxon>
        <taxon>Bacillota</taxon>
        <taxon>Bacilli</taxon>
        <taxon>Bacillales</taxon>
        <taxon>Bacillaceae</taxon>
        <taxon>Bacillus</taxon>
    </lineage>
</organism>
<accession>A0ABW4LTW9</accession>
<keyword evidence="2" id="KW-1185">Reference proteome</keyword>
<dbReference type="RefSeq" id="WP_377928736.1">
    <property type="nucleotide sequence ID" value="NZ_JBHUEM010000020.1"/>
</dbReference>